<evidence type="ECO:0000313" key="2">
    <source>
        <dbReference type="Proteomes" id="UP001596432"/>
    </source>
</evidence>
<dbReference type="Proteomes" id="UP001596432">
    <property type="component" value="Unassembled WGS sequence"/>
</dbReference>
<dbReference type="AlphaFoldDB" id="A0ABD5Y2J0"/>
<accession>A0ABD5Y2J0</accession>
<evidence type="ECO:0000313" key="1">
    <source>
        <dbReference type="EMBL" id="MFC7141603.1"/>
    </source>
</evidence>
<proteinExistence type="predicted"/>
<dbReference type="EMBL" id="JBHTAS010000001">
    <property type="protein sequence ID" value="MFC7141603.1"/>
    <property type="molecule type" value="Genomic_DNA"/>
</dbReference>
<protein>
    <submittedName>
        <fullName evidence="1">Uncharacterized protein</fullName>
    </submittedName>
</protein>
<reference evidence="1 2" key="1">
    <citation type="journal article" date="2019" name="Int. J. Syst. Evol. Microbiol.">
        <title>The Global Catalogue of Microorganisms (GCM) 10K type strain sequencing project: providing services to taxonomists for standard genome sequencing and annotation.</title>
        <authorList>
            <consortium name="The Broad Institute Genomics Platform"/>
            <consortium name="The Broad Institute Genome Sequencing Center for Infectious Disease"/>
            <person name="Wu L."/>
            <person name="Ma J."/>
        </authorList>
    </citation>
    <scope>NUCLEOTIDE SEQUENCE [LARGE SCALE GENOMIC DNA]</scope>
    <source>
        <strain evidence="1 2">XZYJT29</strain>
    </source>
</reference>
<keyword evidence="2" id="KW-1185">Reference proteome</keyword>
<dbReference type="GeneID" id="78821919"/>
<gene>
    <name evidence="1" type="ORF">ACFQMA_17405</name>
</gene>
<sequence>MTWYEPRFDQFSVLNGSIDGEWCVLSRVEKQATDEGANRWDDLFVVGPFATGSDGGFDPTVTRTRPGGSPVSA</sequence>
<dbReference type="RefSeq" id="WP_274322684.1">
    <property type="nucleotide sequence ID" value="NZ_CP118158.1"/>
</dbReference>
<organism evidence="1 2">
    <name type="scientific">Halosimplex aquaticum</name>
    <dbReference type="NCBI Taxonomy" id="3026162"/>
    <lineage>
        <taxon>Archaea</taxon>
        <taxon>Methanobacteriati</taxon>
        <taxon>Methanobacteriota</taxon>
        <taxon>Stenosarchaea group</taxon>
        <taxon>Halobacteria</taxon>
        <taxon>Halobacteriales</taxon>
        <taxon>Haloarculaceae</taxon>
        <taxon>Halosimplex</taxon>
    </lineage>
</organism>
<name>A0ABD5Y2J0_9EURY</name>
<comment type="caution">
    <text evidence="1">The sequence shown here is derived from an EMBL/GenBank/DDBJ whole genome shotgun (WGS) entry which is preliminary data.</text>
</comment>